<keyword evidence="13" id="KW-1185">Reference proteome</keyword>
<proteinExistence type="inferred from homology"/>
<comment type="cofactor">
    <cofactor evidence="9">
        <name>Mg(2+)</name>
        <dbReference type="ChEBI" id="CHEBI:18420"/>
    </cofactor>
    <text evidence="9">Binds 1 Mg(2+) ion per monomer.</text>
</comment>
<dbReference type="GO" id="GO:0016260">
    <property type="term" value="P:selenocysteine biosynthetic process"/>
    <property type="evidence" value="ECO:0007669"/>
    <property type="project" value="InterPro"/>
</dbReference>
<dbReference type="PANTHER" id="PTHR10256:SF0">
    <property type="entry name" value="INACTIVE SELENIDE, WATER DIKINASE-LIKE PROTEIN-RELATED"/>
    <property type="match status" value="1"/>
</dbReference>
<dbReference type="InterPro" id="IPR016188">
    <property type="entry name" value="PurM-like_N"/>
</dbReference>
<reference evidence="13" key="1">
    <citation type="journal article" date="2017" name="Appl. Environ. Microbiol.">
        <title>Genomic analysis of Calderihabitans maritimus KKC1, a thermophilic hydrogenogenic carboxydotrophic bacterium isolated from marine sediment.</title>
        <authorList>
            <person name="Omae K."/>
            <person name="Yoneda Y."/>
            <person name="Fukuyama Y."/>
            <person name="Yoshida T."/>
            <person name="Sako Y."/>
        </authorList>
    </citation>
    <scope>NUCLEOTIDE SEQUENCE [LARGE SCALE GENOMIC DNA]</scope>
    <source>
        <strain evidence="13">KKC1</strain>
    </source>
</reference>
<feature type="binding site" evidence="9">
    <location>
        <position position="70"/>
    </location>
    <ligand>
        <name>Mg(2+)</name>
        <dbReference type="ChEBI" id="CHEBI:18420"/>
    </ligand>
</feature>
<dbReference type="GO" id="GO:0005524">
    <property type="term" value="F:ATP binding"/>
    <property type="evidence" value="ECO:0007669"/>
    <property type="project" value="UniProtKB-UniRule"/>
</dbReference>
<dbReference type="InterPro" id="IPR023061">
    <property type="entry name" value="SelD_I"/>
</dbReference>
<feature type="binding site" evidence="9">
    <location>
        <position position="30"/>
    </location>
    <ligand>
        <name>Mg(2+)</name>
        <dbReference type="ChEBI" id="CHEBI:18420"/>
    </ligand>
</feature>
<evidence type="ECO:0000256" key="1">
    <source>
        <dbReference type="ARBA" id="ARBA00008026"/>
    </source>
</evidence>
<dbReference type="InterPro" id="IPR036921">
    <property type="entry name" value="PurM-like_N_sf"/>
</dbReference>
<dbReference type="HAMAP" id="MF_00625">
    <property type="entry name" value="SelD"/>
    <property type="match status" value="1"/>
</dbReference>
<feature type="binding site" description="in other chain" evidence="9">
    <location>
        <position position="70"/>
    </location>
    <ligand>
        <name>ATP</name>
        <dbReference type="ChEBI" id="CHEBI:30616"/>
        <note>ligand shared between dimeric partners</note>
    </ligand>
</feature>
<dbReference type="SUPFAM" id="SSF55326">
    <property type="entry name" value="PurM N-terminal domain-like"/>
    <property type="match status" value="1"/>
</dbReference>
<keyword evidence="4 9" id="KW-0547">Nucleotide-binding</keyword>
<evidence type="ECO:0000256" key="9">
    <source>
        <dbReference type="HAMAP-Rule" id="MF_00625"/>
    </source>
</evidence>
<dbReference type="GO" id="GO:0004756">
    <property type="term" value="F:selenide, water dikinase activity"/>
    <property type="evidence" value="ECO:0007669"/>
    <property type="project" value="UniProtKB-UniRule"/>
</dbReference>
<dbReference type="Pfam" id="PF00586">
    <property type="entry name" value="AIRS"/>
    <property type="match status" value="1"/>
</dbReference>
<evidence type="ECO:0000256" key="8">
    <source>
        <dbReference type="ARBA" id="ARBA00023266"/>
    </source>
</evidence>
<dbReference type="NCBIfam" id="NF002098">
    <property type="entry name" value="PRK00943.1"/>
    <property type="match status" value="1"/>
</dbReference>
<comment type="catalytic activity">
    <reaction evidence="9">
        <text>hydrogenselenide + ATP + H2O = selenophosphate + AMP + phosphate + 2 H(+)</text>
        <dbReference type="Rhea" id="RHEA:18737"/>
        <dbReference type="ChEBI" id="CHEBI:15377"/>
        <dbReference type="ChEBI" id="CHEBI:15378"/>
        <dbReference type="ChEBI" id="CHEBI:16144"/>
        <dbReference type="ChEBI" id="CHEBI:29317"/>
        <dbReference type="ChEBI" id="CHEBI:30616"/>
        <dbReference type="ChEBI" id="CHEBI:43474"/>
        <dbReference type="ChEBI" id="CHEBI:456215"/>
        <dbReference type="EC" id="2.7.9.3"/>
    </reaction>
</comment>
<dbReference type="FunFam" id="3.90.650.10:FF:000004">
    <property type="entry name" value="Selenide, water dikinase"/>
    <property type="match status" value="1"/>
</dbReference>
<feature type="domain" description="PurM-like N-terminal" evidence="10">
    <location>
        <begin position="29"/>
        <end position="136"/>
    </location>
</feature>
<comment type="caution">
    <text evidence="9">Lacks conserved residue(s) required for the propagation of feature annotation.</text>
</comment>
<dbReference type="SUPFAM" id="SSF56042">
    <property type="entry name" value="PurM C-terminal domain-like"/>
    <property type="match status" value="1"/>
</dbReference>
<dbReference type="Gene3D" id="3.90.650.10">
    <property type="entry name" value="PurM-like C-terminal domain"/>
    <property type="match status" value="1"/>
</dbReference>
<protein>
    <recommendedName>
        <fullName evidence="9">Selenide, water dikinase</fullName>
        <ecNumber evidence="9">2.7.9.3</ecNumber>
    </recommendedName>
    <alternativeName>
        <fullName evidence="9">Selenium donor protein</fullName>
    </alternativeName>
    <alternativeName>
        <fullName evidence="9">Selenophosphate synthase</fullName>
    </alternativeName>
</protein>
<feature type="binding site" description="in other chain" evidence="9">
    <location>
        <position position="47"/>
    </location>
    <ligand>
        <name>ATP</name>
        <dbReference type="ChEBI" id="CHEBI:30616"/>
        <note>ligand shared between dimeric partners</note>
    </ligand>
</feature>
<dbReference type="InterPro" id="IPR004536">
    <property type="entry name" value="SPS/SelD"/>
</dbReference>
<comment type="function">
    <text evidence="9">Synthesizes selenophosphate from selenide and ATP.</text>
</comment>
<dbReference type="PANTHER" id="PTHR10256">
    <property type="entry name" value="SELENIDE, WATER DIKINASE"/>
    <property type="match status" value="1"/>
</dbReference>
<keyword evidence="7 9" id="KW-0460">Magnesium</keyword>
<keyword evidence="8 9" id="KW-0711">Selenium</keyword>
<dbReference type="GO" id="GO:0005737">
    <property type="term" value="C:cytoplasm"/>
    <property type="evidence" value="ECO:0007669"/>
    <property type="project" value="TreeGrafter"/>
</dbReference>
<evidence type="ECO:0000256" key="3">
    <source>
        <dbReference type="ARBA" id="ARBA00022723"/>
    </source>
</evidence>
<dbReference type="EMBL" id="BDGJ01000168">
    <property type="protein sequence ID" value="GAW93703.1"/>
    <property type="molecule type" value="Genomic_DNA"/>
</dbReference>
<name>A0A1Z5HVY3_9FIRM</name>
<comment type="subunit">
    <text evidence="9">Homodimer.</text>
</comment>
<feature type="domain" description="PurM-like C-terminal" evidence="11">
    <location>
        <begin position="148"/>
        <end position="321"/>
    </location>
</feature>
<evidence type="ECO:0000256" key="6">
    <source>
        <dbReference type="ARBA" id="ARBA00022840"/>
    </source>
</evidence>
<evidence type="ECO:0000313" key="13">
    <source>
        <dbReference type="Proteomes" id="UP000197032"/>
    </source>
</evidence>
<sequence>MGPGTLYEILKTLPVFEHPDLLVSGAKLDDAGVYRLNDDLALIQTVDFFTPMVDEPYLFGEIAAANALSDVYAMGGTPLTAMNITAFPTCSLDLGILRDILAGGASKVQEAGALLVGGHTIEDKEPKYGLAVTGTVHPQRVVTNQGAKPGDLLVLTKPVGVGIITTAIKAGEASRRAAREAADIMRQLNNKAAQVMVEVGVNACTDITGFGLIGHIYEICVGSNVGVEIEVHDIPVLEAALEYARMGLVPGGAYVNRRFLEEKIHWVGNVPEEIQDVLFDPQTSGGLLIVVPQDKANRLTEKLEAVGVKGFKIGRVTDEPSKIRLEGD</sequence>
<accession>A0A1Z5HVY3</accession>
<gene>
    <name evidence="9" type="primary">selD</name>
    <name evidence="12" type="ORF">KKC1_28310</name>
</gene>
<evidence type="ECO:0000259" key="11">
    <source>
        <dbReference type="Pfam" id="PF02769"/>
    </source>
</evidence>
<comment type="caution">
    <text evidence="12">The sequence shown here is derived from an EMBL/GenBank/DDBJ whole genome shotgun (WGS) entry which is preliminary data.</text>
</comment>
<organism evidence="12 13">
    <name type="scientific">Calderihabitans maritimus</name>
    <dbReference type="NCBI Taxonomy" id="1246530"/>
    <lineage>
        <taxon>Bacteria</taxon>
        <taxon>Bacillati</taxon>
        <taxon>Bacillota</taxon>
        <taxon>Clostridia</taxon>
        <taxon>Neomoorellales</taxon>
        <taxon>Calderihabitantaceae</taxon>
        <taxon>Calderihabitans</taxon>
    </lineage>
</organism>
<dbReference type="CDD" id="cd02195">
    <property type="entry name" value="SelD"/>
    <property type="match status" value="1"/>
</dbReference>
<dbReference type="Proteomes" id="UP000197032">
    <property type="component" value="Unassembled WGS sequence"/>
</dbReference>
<dbReference type="NCBIfam" id="TIGR00476">
    <property type="entry name" value="selD"/>
    <property type="match status" value="1"/>
</dbReference>
<dbReference type="AlphaFoldDB" id="A0A1Z5HVY3"/>
<keyword evidence="2 9" id="KW-0808">Transferase</keyword>
<keyword evidence="6 9" id="KW-0067">ATP-binding</keyword>
<feature type="binding site" evidence="9">
    <location>
        <begin position="118"/>
        <end position="120"/>
    </location>
    <ligand>
        <name>ATP</name>
        <dbReference type="ChEBI" id="CHEBI:30616"/>
        <note>ligand shared between dimeric partners</note>
    </ligand>
</feature>
<feature type="binding site" description="in other chain" evidence="9">
    <location>
        <begin position="27"/>
        <end position="29"/>
    </location>
    <ligand>
        <name>ATP</name>
        <dbReference type="ChEBI" id="CHEBI:30616"/>
        <note>ligand shared between dimeric partners</note>
    </ligand>
</feature>
<feature type="binding site" evidence="9">
    <location>
        <position position="206"/>
    </location>
    <ligand>
        <name>Mg(2+)</name>
        <dbReference type="ChEBI" id="CHEBI:18420"/>
    </ligand>
</feature>
<comment type="similarity">
    <text evidence="1 9">Belongs to the selenophosphate synthase 1 family. Class I subfamily.</text>
</comment>
<evidence type="ECO:0000256" key="4">
    <source>
        <dbReference type="ARBA" id="ARBA00022741"/>
    </source>
</evidence>
<dbReference type="Gene3D" id="3.30.1330.10">
    <property type="entry name" value="PurM-like, N-terminal domain"/>
    <property type="match status" value="1"/>
</dbReference>
<keyword evidence="5 9" id="KW-0418">Kinase</keyword>
<evidence type="ECO:0000256" key="5">
    <source>
        <dbReference type="ARBA" id="ARBA00022777"/>
    </source>
</evidence>
<dbReference type="Pfam" id="PF02769">
    <property type="entry name" value="AIRS_C"/>
    <property type="match status" value="1"/>
</dbReference>
<evidence type="ECO:0000256" key="7">
    <source>
        <dbReference type="ARBA" id="ARBA00022842"/>
    </source>
</evidence>
<evidence type="ECO:0000256" key="2">
    <source>
        <dbReference type="ARBA" id="ARBA00022679"/>
    </source>
</evidence>
<keyword evidence="3 9" id="KW-0479">Metal-binding</keyword>
<evidence type="ECO:0000259" key="10">
    <source>
        <dbReference type="Pfam" id="PF00586"/>
    </source>
</evidence>
<dbReference type="EC" id="2.7.9.3" evidence="9"/>
<dbReference type="PIRSF" id="PIRSF036407">
    <property type="entry name" value="Selenphspht_syn"/>
    <property type="match status" value="1"/>
</dbReference>
<evidence type="ECO:0000313" key="12">
    <source>
        <dbReference type="EMBL" id="GAW93703.1"/>
    </source>
</evidence>
<dbReference type="InterPro" id="IPR036676">
    <property type="entry name" value="PurM-like_C_sf"/>
</dbReference>
<dbReference type="GO" id="GO:0000287">
    <property type="term" value="F:magnesium ion binding"/>
    <property type="evidence" value="ECO:0007669"/>
    <property type="project" value="UniProtKB-UniRule"/>
</dbReference>
<dbReference type="InterPro" id="IPR010918">
    <property type="entry name" value="PurM-like_C_dom"/>
</dbReference>